<dbReference type="RefSeq" id="WP_179422249.1">
    <property type="nucleotide sequence ID" value="NZ_JACCAB010000001.1"/>
</dbReference>
<evidence type="ECO:0000256" key="1">
    <source>
        <dbReference type="SAM" id="Phobius"/>
    </source>
</evidence>
<dbReference type="GO" id="GO:0000028">
    <property type="term" value="P:ribosomal small subunit assembly"/>
    <property type="evidence" value="ECO:0007669"/>
    <property type="project" value="TreeGrafter"/>
</dbReference>
<keyword evidence="3" id="KW-0131">Cell cycle</keyword>
<keyword evidence="1" id="KW-0472">Membrane</keyword>
<gene>
    <name evidence="3" type="ORF">BJ986_002468</name>
</gene>
<sequence length="569" mass="60759">MSPVKMGSKQVKSVSTEELTARSRALEQAVTAGGSQLDPAAVSSAHSVVAKIAARVSKTGGHTVVALAGATGSGKSSLFNALVGSTVAVVGARRPTTSRPVAAVWGEDDATDLLDWLSVAQRHHVDPLSDPRGGPESPWNLDGLVLLDLPDFDSRVEAHRAESERVLELVDVFVWVTDPQKYADARLHDDYLRALSTHHAVTVVVLNQADRLTSDAVGQLRRDLSRLAAEDGIPGVQVISTSAARGTGIDDLRLRLATAVAAQNAAQQRLLADVSASAGTLREGVAISEPTLSDTVDAELVDALSRAAGIPTVVAAVERDYRNQSWGRTGWPLTRWVRALRPDPMKRLRLNVHDAVEEKLAVTAGDVRTVLGRSSLPPPTPAARSAVELATRKVGDLAAEGLPSRWAEAVADAATPPGPDLADALDQAVVRTSLKMRPPMWWRAFGLAQLVLAFIAAVGFLWLAVLVVMGWLALPDLHTPRLGPLPYPLLMFAGGLLLGLALAALARALGRAGARRRGQRVRAMLTEKVADVARERIVSPVRLVLERHRTTRESLDRAEVRLAPASTRR</sequence>
<dbReference type="Proteomes" id="UP000573599">
    <property type="component" value="Unassembled WGS sequence"/>
</dbReference>
<reference evidence="3 4" key="1">
    <citation type="submission" date="2020-07" db="EMBL/GenBank/DDBJ databases">
        <title>Sequencing the genomes of 1000 actinobacteria strains.</title>
        <authorList>
            <person name="Klenk H.-P."/>
        </authorList>
    </citation>
    <scope>NUCLEOTIDE SEQUENCE [LARGE SCALE GENOMIC DNA]</scope>
    <source>
        <strain evidence="3 4">DSM 23987</strain>
    </source>
</reference>
<feature type="transmembrane region" description="Helical" evidence="1">
    <location>
        <begin position="486"/>
        <end position="510"/>
    </location>
</feature>
<dbReference type="InterPro" id="IPR005662">
    <property type="entry name" value="GTPase_Era-like"/>
</dbReference>
<dbReference type="GO" id="GO:0005829">
    <property type="term" value="C:cytosol"/>
    <property type="evidence" value="ECO:0007669"/>
    <property type="project" value="TreeGrafter"/>
</dbReference>
<keyword evidence="1" id="KW-0812">Transmembrane</keyword>
<proteinExistence type="predicted"/>
<dbReference type="EMBL" id="JACCAB010000001">
    <property type="protein sequence ID" value="NYG07981.1"/>
    <property type="molecule type" value="Genomic_DNA"/>
</dbReference>
<dbReference type="GO" id="GO:0019843">
    <property type="term" value="F:rRNA binding"/>
    <property type="evidence" value="ECO:0007669"/>
    <property type="project" value="TreeGrafter"/>
</dbReference>
<evidence type="ECO:0000259" key="2">
    <source>
        <dbReference type="Pfam" id="PF01926"/>
    </source>
</evidence>
<dbReference type="PANTHER" id="PTHR42698:SF1">
    <property type="entry name" value="GTPASE ERA, MITOCHONDRIAL"/>
    <property type="match status" value="1"/>
</dbReference>
<keyword evidence="1" id="KW-1133">Transmembrane helix</keyword>
<evidence type="ECO:0000313" key="3">
    <source>
        <dbReference type="EMBL" id="NYG07981.1"/>
    </source>
</evidence>
<protein>
    <submittedName>
        <fullName evidence="3">GTP-binding protein EngB required for normal cell division</fullName>
    </submittedName>
</protein>
<dbReference type="PANTHER" id="PTHR42698">
    <property type="entry name" value="GTPASE ERA"/>
    <property type="match status" value="1"/>
</dbReference>
<keyword evidence="3" id="KW-0132">Cell division</keyword>
<dbReference type="GO" id="GO:0051301">
    <property type="term" value="P:cell division"/>
    <property type="evidence" value="ECO:0007669"/>
    <property type="project" value="UniProtKB-KW"/>
</dbReference>
<feature type="domain" description="G" evidence="2">
    <location>
        <begin position="65"/>
        <end position="207"/>
    </location>
</feature>
<dbReference type="GO" id="GO:0005525">
    <property type="term" value="F:GTP binding"/>
    <property type="evidence" value="ECO:0007669"/>
    <property type="project" value="InterPro"/>
</dbReference>
<keyword evidence="4" id="KW-1185">Reference proteome</keyword>
<feature type="transmembrane region" description="Helical" evidence="1">
    <location>
        <begin position="441"/>
        <end position="474"/>
    </location>
</feature>
<dbReference type="SUPFAM" id="SSF52540">
    <property type="entry name" value="P-loop containing nucleoside triphosphate hydrolases"/>
    <property type="match status" value="1"/>
</dbReference>
<dbReference type="InterPro" id="IPR027417">
    <property type="entry name" value="P-loop_NTPase"/>
</dbReference>
<dbReference type="Pfam" id="PF01926">
    <property type="entry name" value="MMR_HSR1"/>
    <property type="match status" value="1"/>
</dbReference>
<evidence type="ECO:0000313" key="4">
    <source>
        <dbReference type="Proteomes" id="UP000573599"/>
    </source>
</evidence>
<name>A0A852WK41_9MICO</name>
<accession>A0A852WK41</accession>
<organism evidence="3 4">
    <name type="scientific">Pedococcus badiiscoriae</name>
    <dbReference type="NCBI Taxonomy" id="642776"/>
    <lineage>
        <taxon>Bacteria</taxon>
        <taxon>Bacillati</taxon>
        <taxon>Actinomycetota</taxon>
        <taxon>Actinomycetes</taxon>
        <taxon>Micrococcales</taxon>
        <taxon>Intrasporangiaceae</taxon>
        <taxon>Pedococcus</taxon>
    </lineage>
</organism>
<dbReference type="Gene3D" id="3.40.50.300">
    <property type="entry name" value="P-loop containing nucleotide triphosphate hydrolases"/>
    <property type="match status" value="1"/>
</dbReference>
<dbReference type="InterPro" id="IPR006073">
    <property type="entry name" value="GTP-bd"/>
</dbReference>
<dbReference type="GO" id="GO:0043024">
    <property type="term" value="F:ribosomal small subunit binding"/>
    <property type="evidence" value="ECO:0007669"/>
    <property type="project" value="TreeGrafter"/>
</dbReference>
<comment type="caution">
    <text evidence="3">The sequence shown here is derived from an EMBL/GenBank/DDBJ whole genome shotgun (WGS) entry which is preliminary data.</text>
</comment>
<dbReference type="AlphaFoldDB" id="A0A852WK41"/>